<evidence type="ECO:0000259" key="1">
    <source>
        <dbReference type="Pfam" id="PF07992"/>
    </source>
</evidence>
<comment type="caution">
    <text evidence="3">The sequence shown here is derived from an EMBL/GenBank/DDBJ whole genome shotgun (WGS) entry which is preliminary data.</text>
</comment>
<dbReference type="InterPro" id="IPR036188">
    <property type="entry name" value="FAD/NAD-bd_sf"/>
</dbReference>
<dbReference type="GO" id="GO:0016491">
    <property type="term" value="F:oxidoreductase activity"/>
    <property type="evidence" value="ECO:0007669"/>
    <property type="project" value="InterPro"/>
</dbReference>
<dbReference type="AlphaFoldDB" id="A0A644YW74"/>
<dbReference type="EMBL" id="VSSQ01006310">
    <property type="protein sequence ID" value="MPM32258.1"/>
    <property type="molecule type" value="Genomic_DNA"/>
</dbReference>
<feature type="domain" description="FAD-dependent protein C-terminal" evidence="2">
    <location>
        <begin position="243"/>
        <end position="437"/>
    </location>
</feature>
<protein>
    <submittedName>
        <fullName evidence="3">Uncharacterized protein</fullName>
    </submittedName>
</protein>
<evidence type="ECO:0000313" key="3">
    <source>
        <dbReference type="EMBL" id="MPM32258.1"/>
    </source>
</evidence>
<organism evidence="3">
    <name type="scientific">bioreactor metagenome</name>
    <dbReference type="NCBI Taxonomy" id="1076179"/>
    <lineage>
        <taxon>unclassified sequences</taxon>
        <taxon>metagenomes</taxon>
        <taxon>ecological metagenomes</taxon>
    </lineage>
</organism>
<feature type="domain" description="FAD/NAD(P)-binding" evidence="1">
    <location>
        <begin position="56"/>
        <end position="227"/>
    </location>
</feature>
<proteinExistence type="predicted"/>
<accession>A0A644YW74</accession>
<dbReference type="SUPFAM" id="SSF51905">
    <property type="entry name" value="FAD/NAD(P)-binding domain"/>
    <property type="match status" value="1"/>
</dbReference>
<dbReference type="PANTHER" id="PTHR42842:SF3">
    <property type="entry name" value="FAD_NAD(P)-BINDING OXIDOREDUCTASE FAMILY PROTEIN"/>
    <property type="match status" value="1"/>
</dbReference>
<dbReference type="PIRSF" id="PIRSF038984">
    <property type="entry name" value="FAD_binding_protein"/>
    <property type="match status" value="1"/>
</dbReference>
<evidence type="ECO:0000259" key="2">
    <source>
        <dbReference type="Pfam" id="PF21688"/>
    </source>
</evidence>
<dbReference type="InterPro" id="IPR028348">
    <property type="entry name" value="FAD-binding_protein"/>
</dbReference>
<dbReference type="Pfam" id="PF21688">
    <property type="entry name" value="FAD-depend_C"/>
    <property type="match status" value="1"/>
</dbReference>
<name>A0A644YW74_9ZZZZ</name>
<dbReference type="Gene3D" id="3.50.50.60">
    <property type="entry name" value="FAD/NAD(P)-binding domain"/>
    <property type="match status" value="2"/>
</dbReference>
<dbReference type="PRINTS" id="PR00419">
    <property type="entry name" value="ADXRDTASE"/>
</dbReference>
<dbReference type="InterPro" id="IPR023753">
    <property type="entry name" value="FAD/NAD-binding_dom"/>
</dbReference>
<reference evidence="3" key="1">
    <citation type="submission" date="2019-08" db="EMBL/GenBank/DDBJ databases">
        <authorList>
            <person name="Kucharzyk K."/>
            <person name="Murdoch R.W."/>
            <person name="Higgins S."/>
            <person name="Loffler F."/>
        </authorList>
    </citation>
    <scope>NUCLEOTIDE SEQUENCE</scope>
</reference>
<gene>
    <name evidence="3" type="ORF">SDC9_78820</name>
</gene>
<dbReference type="InterPro" id="IPR049516">
    <property type="entry name" value="FAD-depend_C"/>
</dbReference>
<dbReference type="PANTHER" id="PTHR42842">
    <property type="entry name" value="FAD/NAD(P)-BINDING OXIDOREDUCTASE"/>
    <property type="match status" value="1"/>
</dbReference>
<sequence>MDARKKQDVHFLLTVVAEVEDAAAKRLLARENPHVEAYTEPPEGTLPVGTEALRGRVVVVGLGPAGLFAAYQLAKYGYAPLVLERGDAIEQRARCVEHYWNTGELDENSNVMFGEGGAGTFSDGKLTSRSKDARGDDVLGTLVRFGAPEEIAVSAKPHIGTDRLRSVVSNLRKEIERLGGEVRFGAKLSGISLTNGAVSRVSYTQSGTVESADCAALVLAIGQGARDTYQMLFDSGVMMAKKPFAVGLRIEHAQSMIDSAQYGTFAGHPRLGAAEYRLTAQSGDRGVYTFCMCPGGSVIASASSRDEVVVNGMSNLARNAENANAAIVVQVRESDLPEDAFAGLRFQKEMERAAFLAGGADGTAPVSTVDAFVSRSAAKGFGGIKPSYRPGVKAVDLWGVLPSFVSKGIADGVAAFGRQLKGFDEPDAVLTGVETRTSAPLRILRGETMESVSCAGLYPAGEGAGYAGGIVSAAIDGIKAAERIISLYAPPSREV</sequence>
<dbReference type="Pfam" id="PF07992">
    <property type="entry name" value="Pyr_redox_2"/>
    <property type="match status" value="1"/>
</dbReference>